<sequence>MKPLFEAVYRVNTKKKRIALTFDIGWGSRVPAPVLDALSANKVNKATFFLSSPWVLKHPRLARKIKTMGYEIGSHGQLHENYTEHSNRWITREVKSAGSAIRRATGVKCQLIRTPNGDMNHRVTRLLGSLGYYTIHWSVDSMDWTNPGVRTIIRNSTLNVKPGDILLLHASDSARQTAKALPFIIRKLRRKGFDFVTVSELLSMGAR</sequence>
<dbReference type="EMBL" id="FONN01000002">
    <property type="protein sequence ID" value="SFE33662.1"/>
    <property type="molecule type" value="Genomic_DNA"/>
</dbReference>
<dbReference type="InterPro" id="IPR011330">
    <property type="entry name" value="Glyco_hydro/deAcase_b/a-brl"/>
</dbReference>
<dbReference type="RefSeq" id="WP_052736856.1">
    <property type="nucleotide sequence ID" value="NZ_FONN01000002.1"/>
</dbReference>
<dbReference type="AlphaFoldDB" id="A0A1I1ZPU9"/>
<evidence type="ECO:0000313" key="2">
    <source>
        <dbReference type="EMBL" id="SFE33662.1"/>
    </source>
</evidence>
<feature type="domain" description="NodB homology" evidence="1">
    <location>
        <begin position="16"/>
        <end position="196"/>
    </location>
</feature>
<protein>
    <submittedName>
        <fullName evidence="2">Polysaccharide deacetylase family sporulation protein PdaB</fullName>
    </submittedName>
</protein>
<dbReference type="Pfam" id="PF01522">
    <property type="entry name" value="Polysacc_deac_1"/>
    <property type="match status" value="1"/>
</dbReference>
<dbReference type="SUPFAM" id="SSF88713">
    <property type="entry name" value="Glycoside hydrolase/deacetylase"/>
    <property type="match status" value="1"/>
</dbReference>
<proteinExistence type="predicted"/>
<dbReference type="GO" id="GO:0016810">
    <property type="term" value="F:hydrolase activity, acting on carbon-nitrogen (but not peptide) bonds"/>
    <property type="evidence" value="ECO:0007669"/>
    <property type="project" value="InterPro"/>
</dbReference>
<name>A0A1I1ZPU9_9BACL</name>
<dbReference type="Gene3D" id="3.20.20.370">
    <property type="entry name" value="Glycoside hydrolase/deacetylase"/>
    <property type="match status" value="1"/>
</dbReference>
<evidence type="ECO:0000259" key="1">
    <source>
        <dbReference type="PROSITE" id="PS51677"/>
    </source>
</evidence>
<organism evidence="2 3">
    <name type="scientific">Paenibacillus algorifonticola</name>
    <dbReference type="NCBI Taxonomy" id="684063"/>
    <lineage>
        <taxon>Bacteria</taxon>
        <taxon>Bacillati</taxon>
        <taxon>Bacillota</taxon>
        <taxon>Bacilli</taxon>
        <taxon>Bacillales</taxon>
        <taxon>Paenibacillaceae</taxon>
        <taxon>Paenibacillus</taxon>
    </lineage>
</organism>
<gene>
    <name evidence="2" type="ORF">SAMN04487969_10211</name>
</gene>
<keyword evidence="3" id="KW-1185">Reference proteome</keyword>
<dbReference type="Proteomes" id="UP000183410">
    <property type="component" value="Unassembled WGS sequence"/>
</dbReference>
<dbReference type="PROSITE" id="PS51677">
    <property type="entry name" value="NODB"/>
    <property type="match status" value="1"/>
</dbReference>
<reference evidence="3" key="1">
    <citation type="submission" date="2016-10" db="EMBL/GenBank/DDBJ databases">
        <authorList>
            <person name="Varghese N."/>
            <person name="Submissions S."/>
        </authorList>
    </citation>
    <scope>NUCLEOTIDE SEQUENCE [LARGE SCALE GENOMIC DNA]</scope>
    <source>
        <strain evidence="3">CGMCC 1.10223</strain>
    </source>
</reference>
<dbReference type="GO" id="GO:0016020">
    <property type="term" value="C:membrane"/>
    <property type="evidence" value="ECO:0007669"/>
    <property type="project" value="TreeGrafter"/>
</dbReference>
<dbReference type="PANTHER" id="PTHR10587">
    <property type="entry name" value="GLYCOSYL TRANSFERASE-RELATED"/>
    <property type="match status" value="1"/>
</dbReference>
<dbReference type="PANTHER" id="PTHR10587:SF128">
    <property type="entry name" value="POLYSACCHARIDE DEACETYLASE PDAB-RELATED"/>
    <property type="match status" value="1"/>
</dbReference>
<dbReference type="GO" id="GO:0005975">
    <property type="term" value="P:carbohydrate metabolic process"/>
    <property type="evidence" value="ECO:0007669"/>
    <property type="project" value="InterPro"/>
</dbReference>
<dbReference type="InterPro" id="IPR002509">
    <property type="entry name" value="NODB_dom"/>
</dbReference>
<accession>A0A1I1ZPU9</accession>
<dbReference type="InterPro" id="IPR050248">
    <property type="entry name" value="Polysacc_deacetylase_ArnD"/>
</dbReference>
<evidence type="ECO:0000313" key="3">
    <source>
        <dbReference type="Proteomes" id="UP000183410"/>
    </source>
</evidence>